<dbReference type="GO" id="GO:0005737">
    <property type="term" value="C:cytoplasm"/>
    <property type="evidence" value="ECO:0007669"/>
    <property type="project" value="UniProtKB-SubCell"/>
</dbReference>
<comment type="similarity">
    <text evidence="2">Belongs to the CRISPR system Cmr5 family.</text>
</comment>
<proteinExistence type="inferred from homology"/>
<dbReference type="KEGG" id="bvs:BARVI_12015"/>
<evidence type="ECO:0000256" key="2">
    <source>
        <dbReference type="ARBA" id="ARBA00006161"/>
    </source>
</evidence>
<evidence type="ECO:0000256" key="3">
    <source>
        <dbReference type="ARBA" id="ARBA00022490"/>
    </source>
</evidence>
<evidence type="ECO:0000256" key="5">
    <source>
        <dbReference type="ARBA" id="ARBA00030001"/>
    </source>
</evidence>
<dbReference type="STRING" id="880074.BARVI_12015"/>
<evidence type="ECO:0000313" key="7">
    <source>
        <dbReference type="Proteomes" id="UP000018901"/>
    </source>
</evidence>
<dbReference type="InterPro" id="IPR010160">
    <property type="entry name" value="CRISPR-assoc_prot_Cmr5"/>
</dbReference>
<organism evidence="6 7">
    <name type="scientific">Barnesiella viscericola DSM 18177</name>
    <dbReference type="NCBI Taxonomy" id="880074"/>
    <lineage>
        <taxon>Bacteria</taxon>
        <taxon>Pseudomonadati</taxon>
        <taxon>Bacteroidota</taxon>
        <taxon>Bacteroidia</taxon>
        <taxon>Bacteroidales</taxon>
        <taxon>Barnesiellaceae</taxon>
        <taxon>Barnesiella</taxon>
    </lineage>
</organism>
<keyword evidence="4" id="KW-0051">Antiviral defense</keyword>
<dbReference type="HOGENOM" id="CLU_1755266_0_0_10"/>
<name>W0EWN1_9BACT</name>
<evidence type="ECO:0000313" key="6">
    <source>
        <dbReference type="EMBL" id="AHF13978.1"/>
    </source>
</evidence>
<dbReference type="AlphaFoldDB" id="W0EWN1"/>
<keyword evidence="3" id="KW-0963">Cytoplasm</keyword>
<evidence type="ECO:0000256" key="4">
    <source>
        <dbReference type="ARBA" id="ARBA00023118"/>
    </source>
</evidence>
<keyword evidence="7" id="KW-1185">Reference proteome</keyword>
<dbReference type="GO" id="GO:0051607">
    <property type="term" value="P:defense response to virus"/>
    <property type="evidence" value="ECO:0007669"/>
    <property type="project" value="UniProtKB-KW"/>
</dbReference>
<dbReference type="Proteomes" id="UP000018901">
    <property type="component" value="Chromosome"/>
</dbReference>
<dbReference type="Pfam" id="PF09701">
    <property type="entry name" value="Cas_Cmr5"/>
    <property type="match status" value="1"/>
</dbReference>
<reference evidence="6 7" key="1">
    <citation type="submission" date="2013-12" db="EMBL/GenBank/DDBJ databases">
        <authorList>
            <consortium name="DOE Joint Genome Institute"/>
            <person name="Eisen J."/>
            <person name="Huntemann M."/>
            <person name="Han J."/>
            <person name="Chen A."/>
            <person name="Kyrpides N."/>
            <person name="Mavromatis K."/>
            <person name="Markowitz V."/>
            <person name="Palaniappan K."/>
            <person name="Ivanova N."/>
            <person name="Schaumberg A."/>
            <person name="Pati A."/>
            <person name="Liolios K."/>
            <person name="Nordberg H.P."/>
            <person name="Cantor M.N."/>
            <person name="Hua S.X."/>
            <person name="Woyke T."/>
        </authorList>
    </citation>
    <scope>NUCLEOTIDE SEQUENCE [LARGE SCALE GENOMIC DNA]</scope>
    <source>
        <strain evidence="7">DSM 18177</strain>
    </source>
</reference>
<dbReference type="OrthoDB" id="9891479at2"/>
<dbReference type="SUPFAM" id="SSF158568">
    <property type="entry name" value="AF1862-like"/>
    <property type="match status" value="1"/>
</dbReference>
<protein>
    <recommendedName>
        <fullName evidence="5">CRISPR type III-B/RAMP module-associated protein Cmr5</fullName>
    </recommendedName>
</protein>
<dbReference type="Gene3D" id="1.10.520.30">
    <property type="entry name" value="AF1862-like domain"/>
    <property type="match status" value="1"/>
</dbReference>
<dbReference type="InterPro" id="IPR023101">
    <property type="entry name" value="AF1862-like_dom_sf"/>
</dbReference>
<sequence>MTMNKKRMAKMMQLANQALNDSGILQQDKDGPFIEDSYNGQTSAFGITVLMSGLIPALAIYYQEASDTRKINRRNILEAIGKMIENDKEVSIQIKDQPLNQKVKGADTLLRTAFTCANDKKILKQLSTEVLECATALKQVIRTYKLKK</sequence>
<accession>W0EWN1</accession>
<evidence type="ECO:0000256" key="1">
    <source>
        <dbReference type="ARBA" id="ARBA00004496"/>
    </source>
</evidence>
<dbReference type="EMBL" id="CP007034">
    <property type="protein sequence ID" value="AHF13978.1"/>
    <property type="molecule type" value="Genomic_DNA"/>
</dbReference>
<comment type="subcellular location">
    <subcellularLocation>
        <location evidence="1">Cytoplasm</location>
    </subcellularLocation>
</comment>
<gene>
    <name evidence="6" type="ORF">BARVI_12015</name>
</gene>